<evidence type="ECO:0000313" key="4">
    <source>
        <dbReference type="Proteomes" id="UP000202958"/>
    </source>
</evidence>
<dbReference type="RefSeq" id="YP_009212629.1">
    <property type="nucleotide sequence ID" value="NC_028945.1"/>
</dbReference>
<gene>
    <name evidence="3" type="ORF">PHIN3_389</name>
</gene>
<keyword evidence="2" id="KW-1133">Transmembrane helix</keyword>
<sequence length="463" mass="50964">MFSIIIGIVIAFAAIMLAITLPAALPRKAIALALFLFGSVVGLSGSVSYNDAGYCAHIRTLFGMETSKCDIGWYFSGWGNTTLWPHYFTIGNVANPQDVKQDSISTRLDVPYRVKLADNWAGDITQSTRFGIPQNEEKFLKLARDLRTPENLIASTLVPSVKASLDTTANLFTMEEYYSGGQRDAFKNEYRDTITYGPAATEKITDESEIQKRVAPAEGEAVQDKAETSSVVNITILTKKADKNGKDIRPNLPDYAKYGIVVSTAIIENLDADEAYEKQVVKRKEALGRRVIARDQRLEQEEQRLLKIAEAERDIAEEQGKARKAQIKATTDAETTKKLTLIKAQQQTEEAAIVKKTAEISFQTAEINAKAQIVKAEADAKERQLAIEADNALQTKINAEIEIQKVWADAFARRNVPQIVFGGSADGAPVGSNSEVQTFFNLLNANAAKSLSYDRTVAPDEVK</sequence>
<keyword evidence="3" id="KW-0378">Hydrolase</keyword>
<feature type="transmembrane region" description="Helical" evidence="2">
    <location>
        <begin position="6"/>
        <end position="25"/>
    </location>
</feature>
<dbReference type="GO" id="GO:0006508">
    <property type="term" value="P:proteolysis"/>
    <property type="evidence" value="ECO:0007669"/>
    <property type="project" value="UniProtKB-KW"/>
</dbReference>
<dbReference type="KEGG" id="vg:26639124"/>
<accession>A0A0F6WCV7</accession>
<organism evidence="3 4">
    <name type="scientific">Sinorhizobium phage phiN3</name>
    <dbReference type="NCBI Taxonomy" id="1647405"/>
    <lineage>
        <taxon>Viruses</taxon>
        <taxon>Duplodnaviria</taxon>
        <taxon>Heunggongvirae</taxon>
        <taxon>Uroviricota</taxon>
        <taxon>Caudoviricetes</taxon>
        <taxon>Emdodecavirus</taxon>
        <taxon>Emdodecavirus N3</taxon>
    </lineage>
</organism>
<keyword evidence="4" id="KW-1185">Reference proteome</keyword>
<dbReference type="OrthoDB" id="33194at10239"/>
<keyword evidence="2" id="KW-0812">Transmembrane</keyword>
<dbReference type="GO" id="GO:0008233">
    <property type="term" value="F:peptidase activity"/>
    <property type="evidence" value="ECO:0007669"/>
    <property type="project" value="UniProtKB-KW"/>
</dbReference>
<keyword evidence="3" id="KW-0645">Protease</keyword>
<keyword evidence="2" id="KW-0472">Membrane</keyword>
<feature type="coiled-coil region" evidence="1">
    <location>
        <begin position="299"/>
        <end position="328"/>
    </location>
</feature>
<dbReference type="GeneID" id="26639124"/>
<reference evidence="3 4" key="1">
    <citation type="submission" date="2015-04" db="EMBL/GenBank/DDBJ databases">
        <authorList>
            <person name="Hodson T.S."/>
            <person name="Hyde J.R."/>
            <person name="Schouten J.T."/>
            <person name="Crockett J.T."/>
            <person name="Smith T.A."/>
            <person name="Merrill B.D."/>
            <person name="Crook M.B."/>
            <person name="Griffitts J.S."/>
            <person name="Burnett S.H."/>
            <person name="Grose J.H."/>
            <person name="Breakwell D.P."/>
        </authorList>
    </citation>
    <scope>NUCLEOTIDE SEQUENCE [LARGE SCALE GENOMIC DNA]</scope>
</reference>
<feature type="transmembrane region" description="Helical" evidence="2">
    <location>
        <begin position="32"/>
        <end position="49"/>
    </location>
</feature>
<evidence type="ECO:0000256" key="1">
    <source>
        <dbReference type="SAM" id="Coils"/>
    </source>
</evidence>
<evidence type="ECO:0000313" key="3">
    <source>
        <dbReference type="EMBL" id="AKF13652.1"/>
    </source>
</evidence>
<evidence type="ECO:0000256" key="2">
    <source>
        <dbReference type="SAM" id="Phobius"/>
    </source>
</evidence>
<keyword evidence="1" id="KW-0175">Coiled coil</keyword>
<name>A0A0F6WCV7_9CAUD</name>
<protein>
    <submittedName>
        <fullName evidence="3">Membrane protease subunit stomatin/prohibitin</fullName>
    </submittedName>
</protein>
<dbReference type="Proteomes" id="UP000202958">
    <property type="component" value="Segment"/>
</dbReference>
<dbReference type="EMBL" id="KR052482">
    <property type="protein sequence ID" value="AKF13652.1"/>
    <property type="molecule type" value="Genomic_DNA"/>
</dbReference>
<proteinExistence type="predicted"/>